<dbReference type="InterPro" id="IPR040256">
    <property type="entry name" value="At4g02000-like"/>
</dbReference>
<sequence>MDALLPHIRECGSKDCCMGSTIGYMFKIDRATSKHSRKKFARICVKIDLTKKLDPHISIMRSKSNIEYEELYQICLSFEKYGHRSESCYKNLETKRQLTKSTSVMMKTPMKGIPLLGKVTKWKE</sequence>
<protein>
    <submittedName>
        <fullName evidence="1">Uncharacterized protein</fullName>
    </submittedName>
</protein>
<comment type="caution">
    <text evidence="1">The sequence shown here is derived from an EMBL/GenBank/DDBJ whole genome shotgun (WGS) entry which is preliminary data.</text>
</comment>
<evidence type="ECO:0000313" key="1">
    <source>
        <dbReference type="EMBL" id="RYR44454.1"/>
    </source>
</evidence>
<proteinExistence type="predicted"/>
<reference evidence="1 2" key="1">
    <citation type="submission" date="2019-01" db="EMBL/GenBank/DDBJ databases">
        <title>Sequencing of cultivated peanut Arachis hypogaea provides insights into genome evolution and oil improvement.</title>
        <authorList>
            <person name="Chen X."/>
        </authorList>
    </citation>
    <scope>NUCLEOTIDE SEQUENCE [LARGE SCALE GENOMIC DNA]</scope>
    <source>
        <strain evidence="2">cv. Fuhuasheng</strain>
        <tissue evidence="1">Leaves</tissue>
    </source>
</reference>
<gene>
    <name evidence="1" type="ORF">Ahy_A08g040780</name>
</gene>
<dbReference type="Proteomes" id="UP000289738">
    <property type="component" value="Chromosome A08"/>
</dbReference>
<dbReference type="AlphaFoldDB" id="A0A445C0B6"/>
<evidence type="ECO:0000313" key="2">
    <source>
        <dbReference type="Proteomes" id="UP000289738"/>
    </source>
</evidence>
<dbReference type="PANTHER" id="PTHR31286">
    <property type="entry name" value="GLYCINE-RICH CELL WALL STRUCTURAL PROTEIN 1.8-LIKE"/>
    <property type="match status" value="1"/>
</dbReference>
<organism evidence="1 2">
    <name type="scientific">Arachis hypogaea</name>
    <name type="common">Peanut</name>
    <dbReference type="NCBI Taxonomy" id="3818"/>
    <lineage>
        <taxon>Eukaryota</taxon>
        <taxon>Viridiplantae</taxon>
        <taxon>Streptophyta</taxon>
        <taxon>Embryophyta</taxon>
        <taxon>Tracheophyta</taxon>
        <taxon>Spermatophyta</taxon>
        <taxon>Magnoliopsida</taxon>
        <taxon>eudicotyledons</taxon>
        <taxon>Gunneridae</taxon>
        <taxon>Pentapetalae</taxon>
        <taxon>rosids</taxon>
        <taxon>fabids</taxon>
        <taxon>Fabales</taxon>
        <taxon>Fabaceae</taxon>
        <taxon>Papilionoideae</taxon>
        <taxon>50 kb inversion clade</taxon>
        <taxon>dalbergioids sensu lato</taxon>
        <taxon>Dalbergieae</taxon>
        <taxon>Pterocarpus clade</taxon>
        <taxon>Arachis</taxon>
    </lineage>
</organism>
<keyword evidence="2" id="KW-1185">Reference proteome</keyword>
<name>A0A445C0B6_ARAHY</name>
<dbReference type="PANTHER" id="PTHR31286:SF99">
    <property type="entry name" value="DUF4283 DOMAIN-CONTAINING PROTEIN"/>
    <property type="match status" value="1"/>
</dbReference>
<dbReference type="STRING" id="3818.A0A445C0B6"/>
<dbReference type="EMBL" id="SDMP01000008">
    <property type="protein sequence ID" value="RYR44454.1"/>
    <property type="molecule type" value="Genomic_DNA"/>
</dbReference>
<accession>A0A445C0B6</accession>